<accession>A0A644SQG1</accession>
<keyword evidence="1" id="KW-1133">Transmembrane helix</keyword>
<keyword evidence="1" id="KW-0812">Transmembrane</keyword>
<protein>
    <submittedName>
        <fullName evidence="2">Uncharacterized protein</fullName>
    </submittedName>
</protein>
<feature type="transmembrane region" description="Helical" evidence="1">
    <location>
        <begin position="130"/>
        <end position="149"/>
    </location>
</feature>
<reference evidence="2" key="1">
    <citation type="submission" date="2019-08" db="EMBL/GenBank/DDBJ databases">
        <authorList>
            <person name="Kucharzyk K."/>
            <person name="Murdoch R.W."/>
            <person name="Higgins S."/>
            <person name="Loffler F."/>
        </authorList>
    </citation>
    <scope>NUCLEOTIDE SEQUENCE</scope>
</reference>
<sequence length="158" mass="19421">MIIIKEFKFSANLEFVENFLKEKNLTYFADYDQLTLSCENKDKDNILKWIKNLNLDENDVEINEELIKDYEEWDKNMYNPYYFTGGKVPFFYYYKKNFPFIIFTIFIIPFIYLIYMIIDGGWEVDFSLENIFFIIFYLFVAISIIIQYFKYYKSKKKT</sequence>
<feature type="transmembrane region" description="Helical" evidence="1">
    <location>
        <begin position="97"/>
        <end position="118"/>
    </location>
</feature>
<dbReference type="AlphaFoldDB" id="A0A644SQG1"/>
<gene>
    <name evidence="2" type="ORF">SDC9_01354</name>
</gene>
<keyword evidence="1" id="KW-0472">Membrane</keyword>
<evidence type="ECO:0000313" key="2">
    <source>
        <dbReference type="EMBL" id="MPL55872.1"/>
    </source>
</evidence>
<proteinExistence type="predicted"/>
<comment type="caution">
    <text evidence="2">The sequence shown here is derived from an EMBL/GenBank/DDBJ whole genome shotgun (WGS) entry which is preliminary data.</text>
</comment>
<organism evidence="2">
    <name type="scientific">bioreactor metagenome</name>
    <dbReference type="NCBI Taxonomy" id="1076179"/>
    <lineage>
        <taxon>unclassified sequences</taxon>
        <taxon>metagenomes</taxon>
        <taxon>ecological metagenomes</taxon>
    </lineage>
</organism>
<name>A0A644SQG1_9ZZZZ</name>
<dbReference type="EMBL" id="VSSQ01000002">
    <property type="protein sequence ID" value="MPL55872.1"/>
    <property type="molecule type" value="Genomic_DNA"/>
</dbReference>
<evidence type="ECO:0000256" key="1">
    <source>
        <dbReference type="SAM" id="Phobius"/>
    </source>
</evidence>